<keyword evidence="7 10" id="KW-0472">Membrane</keyword>
<keyword evidence="2" id="KW-1003">Cell membrane</keyword>
<keyword evidence="9" id="KW-0807">Transducer</keyword>
<keyword evidence="5" id="KW-0552">Olfaction</keyword>
<dbReference type="PANTHER" id="PTHR21137">
    <property type="entry name" value="ODORANT RECEPTOR"/>
    <property type="match status" value="1"/>
</dbReference>
<evidence type="ECO:0000256" key="2">
    <source>
        <dbReference type="ARBA" id="ARBA00022475"/>
    </source>
</evidence>
<evidence type="ECO:0000313" key="11">
    <source>
        <dbReference type="EMBL" id="JAG24503.1"/>
    </source>
</evidence>
<evidence type="ECO:0000256" key="10">
    <source>
        <dbReference type="SAM" id="Phobius"/>
    </source>
</evidence>
<keyword evidence="8 11" id="KW-0675">Receptor</keyword>
<keyword evidence="4 10" id="KW-0812">Transmembrane</keyword>
<dbReference type="Pfam" id="PF02949">
    <property type="entry name" value="7tm_6"/>
    <property type="match status" value="1"/>
</dbReference>
<protein>
    <submittedName>
        <fullName evidence="11">Odorant receptor 43a</fullName>
    </submittedName>
</protein>
<keyword evidence="3" id="KW-0716">Sensory transduction</keyword>
<gene>
    <name evidence="11" type="primary">Or43a_2</name>
    <name evidence="11" type="ORF">CM83_4587</name>
</gene>
<dbReference type="GO" id="GO:0004984">
    <property type="term" value="F:olfactory receptor activity"/>
    <property type="evidence" value="ECO:0007669"/>
    <property type="project" value="InterPro"/>
</dbReference>
<evidence type="ECO:0000256" key="9">
    <source>
        <dbReference type="ARBA" id="ARBA00023224"/>
    </source>
</evidence>
<evidence type="ECO:0000256" key="4">
    <source>
        <dbReference type="ARBA" id="ARBA00022692"/>
    </source>
</evidence>
<organism evidence="11">
    <name type="scientific">Lygus hesperus</name>
    <name type="common">Western plant bug</name>
    <dbReference type="NCBI Taxonomy" id="30085"/>
    <lineage>
        <taxon>Eukaryota</taxon>
        <taxon>Metazoa</taxon>
        <taxon>Ecdysozoa</taxon>
        <taxon>Arthropoda</taxon>
        <taxon>Hexapoda</taxon>
        <taxon>Insecta</taxon>
        <taxon>Pterygota</taxon>
        <taxon>Neoptera</taxon>
        <taxon>Paraneoptera</taxon>
        <taxon>Hemiptera</taxon>
        <taxon>Heteroptera</taxon>
        <taxon>Panheteroptera</taxon>
        <taxon>Cimicomorpha</taxon>
        <taxon>Miridae</taxon>
        <taxon>Mirini</taxon>
        <taxon>Lygus</taxon>
    </lineage>
</organism>
<feature type="transmembrane region" description="Helical" evidence="10">
    <location>
        <begin position="40"/>
        <end position="60"/>
    </location>
</feature>
<proteinExistence type="predicted"/>
<keyword evidence="6 10" id="KW-1133">Transmembrane helix</keyword>
<dbReference type="EMBL" id="GBRD01004688">
    <property type="protein sequence ID" value="JAG61133.1"/>
    <property type="molecule type" value="Transcribed_RNA"/>
</dbReference>
<feature type="transmembrane region" description="Helical" evidence="10">
    <location>
        <begin position="12"/>
        <end position="34"/>
    </location>
</feature>
<dbReference type="PANTHER" id="PTHR21137:SF35">
    <property type="entry name" value="ODORANT RECEPTOR 19A-RELATED"/>
    <property type="match status" value="1"/>
</dbReference>
<dbReference type="AlphaFoldDB" id="A0A0A9Y068"/>
<name>A0A0A9Y068_LYGHE</name>
<evidence type="ECO:0000313" key="12">
    <source>
        <dbReference type="EMBL" id="JAG61133.1"/>
    </source>
</evidence>
<sequence>MIILYKTMIKWPGFMGYSFGTGVIGLSLVNILSAKENGDYYNIVLFFGLALVEVLNMFMISSFGEAITTETQELRQQVYFIEWHKLNTKNRKLMINFQIGVNHPVIIKVGGIVDVTLDTFSSIMNTSYSFFNLVNAQ</sequence>
<comment type="subcellular location">
    <subcellularLocation>
        <location evidence="1">Cell membrane</location>
        <topology evidence="1">Multi-pass membrane protein</topology>
    </subcellularLocation>
</comment>
<dbReference type="GO" id="GO:0005886">
    <property type="term" value="C:plasma membrane"/>
    <property type="evidence" value="ECO:0007669"/>
    <property type="project" value="UniProtKB-SubCell"/>
</dbReference>
<evidence type="ECO:0000256" key="1">
    <source>
        <dbReference type="ARBA" id="ARBA00004651"/>
    </source>
</evidence>
<evidence type="ECO:0000256" key="8">
    <source>
        <dbReference type="ARBA" id="ARBA00023170"/>
    </source>
</evidence>
<evidence type="ECO:0000256" key="7">
    <source>
        <dbReference type="ARBA" id="ARBA00023136"/>
    </source>
</evidence>
<evidence type="ECO:0000256" key="3">
    <source>
        <dbReference type="ARBA" id="ARBA00022606"/>
    </source>
</evidence>
<accession>A0A0A9Y068</accession>
<reference evidence="12" key="3">
    <citation type="submission" date="2014-09" db="EMBL/GenBank/DDBJ databases">
        <authorList>
            <person name="Magalhaes I.L.F."/>
            <person name="Oliveira U."/>
            <person name="Santos F.R."/>
            <person name="Vidigal T.H.D.A."/>
            <person name="Brescovit A.D."/>
            <person name="Santos A.J."/>
        </authorList>
    </citation>
    <scope>NUCLEOTIDE SEQUENCE</scope>
</reference>
<evidence type="ECO:0000256" key="6">
    <source>
        <dbReference type="ARBA" id="ARBA00022989"/>
    </source>
</evidence>
<dbReference type="InterPro" id="IPR004117">
    <property type="entry name" value="7tm6_olfct_rcpt"/>
</dbReference>
<dbReference type="GO" id="GO:0005549">
    <property type="term" value="F:odorant binding"/>
    <property type="evidence" value="ECO:0007669"/>
    <property type="project" value="InterPro"/>
</dbReference>
<reference evidence="11" key="1">
    <citation type="journal article" date="2014" name="PLoS ONE">
        <title>Transcriptome-Based Identification of ABC Transporters in the Western Tarnished Plant Bug Lygus hesperus.</title>
        <authorList>
            <person name="Hull J.J."/>
            <person name="Chaney K."/>
            <person name="Geib S.M."/>
            <person name="Fabrick J.A."/>
            <person name="Brent C.S."/>
            <person name="Walsh D."/>
            <person name="Lavine L.C."/>
        </authorList>
    </citation>
    <scope>NUCLEOTIDE SEQUENCE</scope>
</reference>
<reference evidence="11" key="2">
    <citation type="submission" date="2014-07" db="EMBL/GenBank/DDBJ databases">
        <authorList>
            <person name="Hull J."/>
        </authorList>
    </citation>
    <scope>NUCLEOTIDE SEQUENCE</scope>
</reference>
<dbReference type="EMBL" id="GBHO01019101">
    <property type="protein sequence ID" value="JAG24503.1"/>
    <property type="molecule type" value="Transcribed_RNA"/>
</dbReference>
<dbReference type="GO" id="GO:0007165">
    <property type="term" value="P:signal transduction"/>
    <property type="evidence" value="ECO:0007669"/>
    <property type="project" value="UniProtKB-KW"/>
</dbReference>
<evidence type="ECO:0000256" key="5">
    <source>
        <dbReference type="ARBA" id="ARBA00022725"/>
    </source>
</evidence>